<evidence type="ECO:0000313" key="3">
    <source>
        <dbReference type="Proteomes" id="UP000663828"/>
    </source>
</evidence>
<dbReference type="EMBL" id="CAJNOR010000060">
    <property type="protein sequence ID" value="CAF0779271.1"/>
    <property type="molecule type" value="Genomic_DNA"/>
</dbReference>
<dbReference type="Proteomes" id="UP000663828">
    <property type="component" value="Unassembled WGS sequence"/>
</dbReference>
<keyword evidence="3" id="KW-1185">Reference proteome</keyword>
<comment type="caution">
    <text evidence="2">The sequence shown here is derived from an EMBL/GenBank/DDBJ whole genome shotgun (WGS) entry which is preliminary data.</text>
</comment>
<reference evidence="2" key="1">
    <citation type="submission" date="2021-02" db="EMBL/GenBank/DDBJ databases">
        <authorList>
            <person name="Nowell W R."/>
        </authorList>
    </citation>
    <scope>NUCLEOTIDE SEQUENCE</scope>
</reference>
<evidence type="ECO:0000313" key="1">
    <source>
        <dbReference type="EMBL" id="CAF0779271.1"/>
    </source>
</evidence>
<protein>
    <submittedName>
        <fullName evidence="2">Uncharacterized protein</fullName>
    </submittedName>
</protein>
<accession>A0A814VA55</accession>
<dbReference type="AlphaFoldDB" id="A0A814VA55"/>
<gene>
    <name evidence="2" type="ORF">EDS130_LOCUS24538</name>
    <name evidence="1" type="ORF">XAT740_LOCUS1879</name>
</gene>
<dbReference type="EMBL" id="CAJNOJ010000140">
    <property type="protein sequence ID" value="CAF1186243.1"/>
    <property type="molecule type" value="Genomic_DNA"/>
</dbReference>
<evidence type="ECO:0000313" key="2">
    <source>
        <dbReference type="EMBL" id="CAF1186243.1"/>
    </source>
</evidence>
<name>A0A814VA55_ADIRI</name>
<dbReference type="Proteomes" id="UP000663852">
    <property type="component" value="Unassembled WGS sequence"/>
</dbReference>
<evidence type="ECO:0000313" key="4">
    <source>
        <dbReference type="Proteomes" id="UP000663852"/>
    </source>
</evidence>
<sequence length="245" mass="27581">MFISLKLQWIHSQNFQGDYSTRARFTASTQLNDNLTPPFKEMTWAEDDAKQEVVNSIREQKLIGSSGNPRVNSEMHELLGHCIKRCNPKLKEACCSQFHVCGLTYRCLTKSNLNNPGESETSSLLRLFIKAPLAPLAFVSVLCCIYRCCKAHKQPNSIIQSSNHITSRSSNVLQTNFIRAPTSLYTPEPVNQSLSLSISPAVSEQHSSLLPPAYNELLRQESIRTEEPPTPPPTYEVFIKKTIEN</sequence>
<organism evidence="2 4">
    <name type="scientific">Adineta ricciae</name>
    <name type="common">Rotifer</name>
    <dbReference type="NCBI Taxonomy" id="249248"/>
    <lineage>
        <taxon>Eukaryota</taxon>
        <taxon>Metazoa</taxon>
        <taxon>Spiralia</taxon>
        <taxon>Gnathifera</taxon>
        <taxon>Rotifera</taxon>
        <taxon>Eurotatoria</taxon>
        <taxon>Bdelloidea</taxon>
        <taxon>Adinetida</taxon>
        <taxon>Adinetidae</taxon>
        <taxon>Adineta</taxon>
    </lineage>
</organism>
<proteinExistence type="predicted"/>